<name>A0ABY1GSP7_9GAMM</name>
<comment type="caution">
    <text evidence="2">The sequence shown here is derived from an EMBL/GenBank/DDBJ whole genome shotgun (WGS) entry which is preliminary data.</text>
</comment>
<feature type="region of interest" description="Disordered" evidence="1">
    <location>
        <begin position="1"/>
        <end position="46"/>
    </location>
</feature>
<sequence length="46" mass="4837">MSCCGACGGQENTKPTDQDNTPSEQALADTAKHKDEGQAVPDNEDE</sequence>
<dbReference type="Proteomes" id="UP000183805">
    <property type="component" value="Unassembled WGS sequence"/>
</dbReference>
<evidence type="ECO:0000313" key="3">
    <source>
        <dbReference type="Proteomes" id="UP000183805"/>
    </source>
</evidence>
<accession>A0ABY1GSP7</accession>
<feature type="compositionally biased region" description="Polar residues" evidence="1">
    <location>
        <begin position="10"/>
        <end position="24"/>
    </location>
</feature>
<proteinExistence type="predicted"/>
<dbReference type="RefSeq" id="WP_155950865.1">
    <property type="nucleotide sequence ID" value="NZ_FPAZ01000011.1"/>
</dbReference>
<reference evidence="2 3" key="1">
    <citation type="submission" date="2016-10" db="EMBL/GenBank/DDBJ databases">
        <authorList>
            <person name="Varghese N."/>
            <person name="Submissions S."/>
        </authorList>
    </citation>
    <scope>NUCLEOTIDE SEQUENCE [LARGE SCALE GENOMIC DNA]</scope>
    <source>
        <strain evidence="2 3">CGMCC 1.8499</strain>
    </source>
</reference>
<organism evidence="2 3">
    <name type="scientific">Pseudoalteromonas lipolytica</name>
    <dbReference type="NCBI Taxonomy" id="570156"/>
    <lineage>
        <taxon>Bacteria</taxon>
        <taxon>Pseudomonadati</taxon>
        <taxon>Pseudomonadota</taxon>
        <taxon>Gammaproteobacteria</taxon>
        <taxon>Alteromonadales</taxon>
        <taxon>Pseudoalteromonadaceae</taxon>
        <taxon>Pseudoalteromonas</taxon>
    </lineage>
</organism>
<gene>
    <name evidence="2" type="ORF">SAMN04487854_111122</name>
</gene>
<protein>
    <submittedName>
        <fullName evidence="2">Uncharacterized protein</fullName>
    </submittedName>
</protein>
<evidence type="ECO:0000313" key="2">
    <source>
        <dbReference type="EMBL" id="SFT83810.1"/>
    </source>
</evidence>
<evidence type="ECO:0000256" key="1">
    <source>
        <dbReference type="SAM" id="MobiDB-lite"/>
    </source>
</evidence>
<dbReference type="EMBL" id="FPAZ01000011">
    <property type="protein sequence ID" value="SFT83810.1"/>
    <property type="molecule type" value="Genomic_DNA"/>
</dbReference>
<keyword evidence="3" id="KW-1185">Reference proteome</keyword>